<keyword evidence="17" id="KW-1185">Reference proteome</keyword>
<proteinExistence type="inferred from homology"/>
<dbReference type="EMBL" id="REGW02000005">
    <property type="protein sequence ID" value="KAE8295749.1"/>
    <property type="molecule type" value="Genomic_DNA"/>
</dbReference>
<evidence type="ECO:0000313" key="16">
    <source>
        <dbReference type="EMBL" id="KAE8295749.1"/>
    </source>
</evidence>
<evidence type="ECO:0000256" key="4">
    <source>
        <dbReference type="ARBA" id="ARBA00010956"/>
    </source>
</evidence>
<gene>
    <name evidence="16" type="ORF">D5F01_LYC04481</name>
</gene>
<dbReference type="SUPFAM" id="SSF57903">
    <property type="entry name" value="FYVE/PHD zinc finger"/>
    <property type="match status" value="1"/>
</dbReference>
<keyword evidence="7" id="KW-0963">Cytoplasm</keyword>
<dbReference type="SMART" id="SM00246">
    <property type="entry name" value="WH2"/>
    <property type="match status" value="4"/>
</dbReference>
<comment type="subcellular location">
    <subcellularLocation>
        <location evidence="3">Cell membrane</location>
        <topology evidence="3">Peripheral membrane protein</topology>
        <orientation evidence="3">Cytoplasmic side</orientation>
    </subcellularLocation>
    <subcellularLocation>
        <location evidence="2">Cytoplasm</location>
        <location evidence="2">Cytoskeleton</location>
    </subcellularLocation>
    <subcellularLocation>
        <location evidence="1">Cytoplasmic vesicle membrane</location>
        <topology evidence="1">Peripheral membrane protein</topology>
        <orientation evidence="1">Cytoplasmic side</orientation>
    </subcellularLocation>
</comment>
<evidence type="ECO:0000259" key="15">
    <source>
        <dbReference type="PROSITE" id="PS51377"/>
    </source>
</evidence>
<keyword evidence="6" id="KW-1003">Cell membrane</keyword>
<dbReference type="GO" id="GO:0051295">
    <property type="term" value="P:establishment of meiotic spindle localization"/>
    <property type="evidence" value="ECO:0007669"/>
    <property type="project" value="TreeGrafter"/>
</dbReference>
<keyword evidence="5" id="KW-0813">Transport</keyword>
<feature type="compositionally biased region" description="Basic and acidic residues" evidence="14">
    <location>
        <begin position="399"/>
        <end position="415"/>
    </location>
</feature>
<organism evidence="16 17">
    <name type="scientific">Larimichthys crocea</name>
    <name type="common">Large yellow croaker</name>
    <name type="synonym">Pseudosciaena crocea</name>
    <dbReference type="NCBI Taxonomy" id="215358"/>
    <lineage>
        <taxon>Eukaryota</taxon>
        <taxon>Metazoa</taxon>
        <taxon>Chordata</taxon>
        <taxon>Craniata</taxon>
        <taxon>Vertebrata</taxon>
        <taxon>Euteleostomi</taxon>
        <taxon>Actinopterygii</taxon>
        <taxon>Neopterygii</taxon>
        <taxon>Teleostei</taxon>
        <taxon>Neoteleostei</taxon>
        <taxon>Acanthomorphata</taxon>
        <taxon>Eupercaria</taxon>
        <taxon>Sciaenidae</taxon>
        <taxon>Larimichthys</taxon>
    </lineage>
</organism>
<evidence type="ECO:0000256" key="13">
    <source>
        <dbReference type="ARBA" id="ARBA00023329"/>
    </source>
</evidence>
<evidence type="ECO:0000256" key="1">
    <source>
        <dbReference type="ARBA" id="ARBA00004180"/>
    </source>
</evidence>
<keyword evidence="10" id="KW-0472">Membrane</keyword>
<evidence type="ECO:0000256" key="3">
    <source>
        <dbReference type="ARBA" id="ARBA00004413"/>
    </source>
</evidence>
<dbReference type="GO" id="GO:0003779">
    <property type="term" value="F:actin binding"/>
    <property type="evidence" value="ECO:0007669"/>
    <property type="project" value="UniProtKB-KW"/>
</dbReference>
<keyword evidence="8" id="KW-0677">Repeat</keyword>
<dbReference type="PROSITE" id="PS51377">
    <property type="entry name" value="KIND"/>
    <property type="match status" value="1"/>
</dbReference>
<dbReference type="GO" id="GO:0048193">
    <property type="term" value="P:Golgi vesicle transport"/>
    <property type="evidence" value="ECO:0007669"/>
    <property type="project" value="TreeGrafter"/>
</dbReference>
<evidence type="ECO:0000256" key="2">
    <source>
        <dbReference type="ARBA" id="ARBA00004245"/>
    </source>
</evidence>
<evidence type="ECO:0000256" key="8">
    <source>
        <dbReference type="ARBA" id="ARBA00022737"/>
    </source>
</evidence>
<evidence type="ECO:0000256" key="7">
    <source>
        <dbReference type="ARBA" id="ARBA00022490"/>
    </source>
</evidence>
<dbReference type="InterPro" id="IPR003124">
    <property type="entry name" value="WH2_dom"/>
</dbReference>
<dbReference type="SMART" id="SM00750">
    <property type="entry name" value="KIND"/>
    <property type="match status" value="1"/>
</dbReference>
<comment type="caution">
    <text evidence="16">The sequence shown here is derived from an EMBL/GenBank/DDBJ whole genome shotgun (WGS) entry which is preliminary data.</text>
</comment>
<evidence type="ECO:0000313" key="17">
    <source>
        <dbReference type="Proteomes" id="UP000424527"/>
    </source>
</evidence>
<dbReference type="GO" id="GO:0036089">
    <property type="term" value="P:cleavage furrow formation"/>
    <property type="evidence" value="ECO:0007669"/>
    <property type="project" value="TreeGrafter"/>
</dbReference>
<keyword evidence="9" id="KW-0653">Protein transport</keyword>
<reference evidence="16 17" key="1">
    <citation type="submission" date="2019-07" db="EMBL/GenBank/DDBJ databases">
        <title>Chromosome genome assembly for large yellow croaker.</title>
        <authorList>
            <person name="Xiao S."/>
        </authorList>
    </citation>
    <scope>NUCLEOTIDE SEQUENCE [LARGE SCALE GENOMIC DNA]</scope>
    <source>
        <strain evidence="16">JMULYC20181020</strain>
        <tissue evidence="16">Muscle</tissue>
    </source>
</reference>
<dbReference type="CDD" id="cd22065">
    <property type="entry name" value="WH2_Spire_1-2_r1"/>
    <property type="match status" value="1"/>
</dbReference>
<feature type="region of interest" description="Disordered" evidence="14">
    <location>
        <begin position="392"/>
        <end position="415"/>
    </location>
</feature>
<feature type="region of interest" description="Disordered" evidence="14">
    <location>
        <begin position="434"/>
        <end position="473"/>
    </location>
</feature>
<dbReference type="GO" id="GO:0045010">
    <property type="term" value="P:actin nucleation"/>
    <property type="evidence" value="ECO:0007669"/>
    <property type="project" value="InterPro"/>
</dbReference>
<dbReference type="GO" id="GO:0005886">
    <property type="term" value="C:plasma membrane"/>
    <property type="evidence" value="ECO:0007669"/>
    <property type="project" value="UniProtKB-SubCell"/>
</dbReference>
<dbReference type="PANTHER" id="PTHR21345:SF5">
    <property type="entry name" value="PROTEIN SPIRE HOMOLOG 2"/>
    <property type="match status" value="1"/>
</dbReference>
<evidence type="ECO:0000256" key="14">
    <source>
        <dbReference type="SAM" id="MobiDB-lite"/>
    </source>
</evidence>
<dbReference type="GO" id="GO:0051639">
    <property type="term" value="P:actin filament network formation"/>
    <property type="evidence" value="ECO:0007669"/>
    <property type="project" value="TreeGrafter"/>
</dbReference>
<dbReference type="InterPro" id="IPR029901">
    <property type="entry name" value="Spire"/>
</dbReference>
<dbReference type="GO" id="GO:0008017">
    <property type="term" value="F:microtubule binding"/>
    <property type="evidence" value="ECO:0007669"/>
    <property type="project" value="TreeGrafter"/>
</dbReference>
<feature type="region of interest" description="Disordered" evidence="14">
    <location>
        <begin position="89"/>
        <end position="114"/>
    </location>
</feature>
<feature type="compositionally biased region" description="Acidic residues" evidence="14">
    <location>
        <begin position="179"/>
        <end position="189"/>
    </location>
</feature>
<feature type="compositionally biased region" description="Basic and acidic residues" evidence="14">
    <location>
        <begin position="21"/>
        <end position="32"/>
    </location>
</feature>
<dbReference type="GO" id="GO:0030659">
    <property type="term" value="C:cytoplasmic vesicle membrane"/>
    <property type="evidence" value="ECO:0007669"/>
    <property type="project" value="UniProtKB-SubCell"/>
</dbReference>
<keyword evidence="11" id="KW-0009">Actin-binding</keyword>
<dbReference type="GO" id="GO:0040038">
    <property type="term" value="P:polar body extrusion after meiotic divisions"/>
    <property type="evidence" value="ECO:0007669"/>
    <property type="project" value="TreeGrafter"/>
</dbReference>
<dbReference type="PANTHER" id="PTHR21345">
    <property type="entry name" value="SPIRE"/>
    <property type="match status" value="1"/>
</dbReference>
<dbReference type="GO" id="GO:0015031">
    <property type="term" value="P:protein transport"/>
    <property type="evidence" value="ECO:0007669"/>
    <property type="project" value="UniProtKB-KW"/>
</dbReference>
<name>A0A6G0IW48_LARCR</name>
<keyword evidence="12" id="KW-0206">Cytoskeleton</keyword>
<sequence>MARSTNRTAEDGESRVTAPTDRGESRDLAEPRELSLEEVLKSYEQPINEEQAWAVCYQCCSGLRVPRPPPPAGRVVSRVKDPASILLHRDGTVSLQEQERRHNDDADEPPLPPATERQLVQSLGVAIYRALDWGLDDSEERELSPQLERLIERMAGGDQGGEGDCTAGNGATDEGYSGQEEEEEEEEQDGVGSVWETLELQTFLIKIRDAKEMLKKITTEEAAEDRSTAELDALKHRDWARLWVQLMKELRQGVKLKKVQEQPFNPLPTEFSLTPFEMLMQDIRARKFQLRKVMVGGDIPTRVKRNAHELILDFIRSRPPLKPVSERSLPPPPPQQQSLHDRVLAEIKQERKLRPVDPPDTRPFGSLPCLAQTCPCNAPTLAEMEEMNIFEEEDSPDNGDLRRAESSPTPLKRDRSFSEHDLAFLRGEMLPSLSESAQLGGGGVRLRGERPRARTLTGSRPPPNHRASLPVHGWVPPSPARLSLSSVDETTEVFETPSGSRAGDEHQWMEEFSHPVESLALTVDEVINVRRVLVKAEMEKFLQSKELYNNLKKGKVCCCCRVKFPIFSWPSTCLLCKRSVCNSCSAKPRPVLDVCS</sequence>
<dbReference type="GO" id="GO:0030041">
    <property type="term" value="P:actin filament polymerization"/>
    <property type="evidence" value="ECO:0007669"/>
    <property type="project" value="TreeGrafter"/>
</dbReference>
<evidence type="ECO:0000256" key="12">
    <source>
        <dbReference type="ARBA" id="ARBA00023212"/>
    </source>
</evidence>
<feature type="region of interest" description="Disordered" evidence="14">
    <location>
        <begin position="155"/>
        <end position="192"/>
    </location>
</feature>
<comment type="similarity">
    <text evidence="4">Belongs to the spire family.</text>
</comment>
<protein>
    <submittedName>
        <fullName evidence="16">Protein spire-like protein 2</fullName>
    </submittedName>
</protein>
<evidence type="ECO:0000256" key="5">
    <source>
        <dbReference type="ARBA" id="ARBA00022448"/>
    </source>
</evidence>
<feature type="compositionally biased region" description="Basic and acidic residues" evidence="14">
    <location>
        <begin position="89"/>
        <end position="104"/>
    </location>
</feature>
<dbReference type="GO" id="GO:0005856">
    <property type="term" value="C:cytoskeleton"/>
    <property type="evidence" value="ECO:0007669"/>
    <property type="project" value="UniProtKB-SubCell"/>
</dbReference>
<dbReference type="GO" id="GO:0005938">
    <property type="term" value="C:cell cortex"/>
    <property type="evidence" value="ECO:0007669"/>
    <property type="project" value="TreeGrafter"/>
</dbReference>
<evidence type="ECO:0000256" key="9">
    <source>
        <dbReference type="ARBA" id="ARBA00022927"/>
    </source>
</evidence>
<feature type="domain" description="KIND" evidence="15">
    <location>
        <begin position="34"/>
        <end position="202"/>
    </location>
</feature>
<evidence type="ECO:0000256" key="11">
    <source>
        <dbReference type="ARBA" id="ARBA00023203"/>
    </source>
</evidence>
<feature type="region of interest" description="Disordered" evidence="14">
    <location>
        <begin position="1"/>
        <end position="32"/>
    </location>
</feature>
<dbReference type="InterPro" id="IPR011019">
    <property type="entry name" value="KIND_dom"/>
</dbReference>
<accession>A0A6G0IW48</accession>
<keyword evidence="13" id="KW-0968">Cytoplasmic vesicle</keyword>
<dbReference type="AlphaFoldDB" id="A0A6G0IW48"/>
<dbReference type="InterPro" id="IPR011011">
    <property type="entry name" value="Znf_FYVE_PHD"/>
</dbReference>
<evidence type="ECO:0000256" key="6">
    <source>
        <dbReference type="ARBA" id="ARBA00022475"/>
    </source>
</evidence>
<dbReference type="CDD" id="cd22186">
    <property type="entry name" value="WH2_Spire1-2_r3"/>
    <property type="match status" value="1"/>
</dbReference>
<dbReference type="Proteomes" id="UP000424527">
    <property type="component" value="Unassembled WGS sequence"/>
</dbReference>
<dbReference type="Pfam" id="PF16474">
    <property type="entry name" value="KIND"/>
    <property type="match status" value="1"/>
</dbReference>
<evidence type="ECO:0000256" key="10">
    <source>
        <dbReference type="ARBA" id="ARBA00023136"/>
    </source>
</evidence>
<dbReference type="Gene3D" id="1.10.510.10">
    <property type="entry name" value="Transferase(Phosphotransferase) domain 1"/>
    <property type="match status" value="1"/>
</dbReference>